<dbReference type="GO" id="GO:0072669">
    <property type="term" value="C:tRNA-splicing ligase complex"/>
    <property type="evidence" value="ECO:0007669"/>
    <property type="project" value="TreeGrafter"/>
</dbReference>
<evidence type="ECO:0000313" key="7">
    <source>
        <dbReference type="Proteomes" id="UP000694845"/>
    </source>
</evidence>
<dbReference type="GO" id="GO:0046872">
    <property type="term" value="F:metal ion binding"/>
    <property type="evidence" value="ECO:0007669"/>
    <property type="project" value="UniProtKB-KW"/>
</dbReference>
<dbReference type="GO" id="GO:0006388">
    <property type="term" value="P:tRNA splicing, via endonucleolytic cleavage and ligation"/>
    <property type="evidence" value="ECO:0007669"/>
    <property type="project" value="TreeGrafter"/>
</dbReference>
<sequence length="203" mass="22627">MADNTEKAGIGPKGDADQAPSCASVTTEERAADGAEYMYVGDAGDEDFDGGDAALNWLDIPEGSKFEFLDHTADVQLHSWGDTLKESFEQVAIAMFAYMTEISKVEKLQKVTVEAEGDDLLSLLFHYLDEFLFVFSADPFFIPREVTIEEFDLVNFKIKAIGHGETFDLTKHPQGTEVKAITYSNMQVHKDKDTHDIYVIIDI</sequence>
<protein>
    <submittedName>
        <fullName evidence="8">Protein archease-like</fullName>
    </submittedName>
</protein>
<dbReference type="FunFam" id="3.55.10.10:FF:000001">
    <property type="entry name" value="protein archease isoform X1"/>
    <property type="match status" value="1"/>
</dbReference>
<dbReference type="KEGG" id="aplc:110979518"/>
<dbReference type="Gene3D" id="3.55.10.10">
    <property type="entry name" value="Archease domain"/>
    <property type="match status" value="1"/>
</dbReference>
<dbReference type="CTD" id="339487"/>
<dbReference type="OrthoDB" id="2190767at2759"/>
<dbReference type="RefSeq" id="XP_022091061.1">
    <property type="nucleotide sequence ID" value="XM_022235369.1"/>
</dbReference>
<evidence type="ECO:0000256" key="1">
    <source>
        <dbReference type="ARBA" id="ARBA00007963"/>
    </source>
</evidence>
<gene>
    <name evidence="8" type="primary">LOC110979518</name>
</gene>
<dbReference type="PANTHER" id="PTHR12682">
    <property type="entry name" value="ARCHEASE"/>
    <property type="match status" value="1"/>
</dbReference>
<evidence type="ECO:0000256" key="4">
    <source>
        <dbReference type="ARBA" id="ARBA00022837"/>
    </source>
</evidence>
<dbReference type="OMA" id="QCAMAIS"/>
<dbReference type="InterPro" id="IPR023572">
    <property type="entry name" value="Archease_dom"/>
</dbReference>
<feature type="domain" description="Archease" evidence="6">
    <location>
        <begin position="66"/>
        <end position="203"/>
    </location>
</feature>
<dbReference type="PANTHER" id="PTHR12682:SF11">
    <property type="entry name" value="PROTEIN ARCHEASE"/>
    <property type="match status" value="1"/>
</dbReference>
<dbReference type="GeneID" id="110979518"/>
<dbReference type="InterPro" id="IPR036820">
    <property type="entry name" value="Archease_dom_sf"/>
</dbReference>
<evidence type="ECO:0000256" key="2">
    <source>
        <dbReference type="ARBA" id="ARBA00022694"/>
    </source>
</evidence>
<dbReference type="Pfam" id="PF01951">
    <property type="entry name" value="Archease"/>
    <property type="match status" value="1"/>
</dbReference>
<comment type="similarity">
    <text evidence="1">Belongs to the archease family.</text>
</comment>
<accession>A0A8B7YHE7</accession>
<dbReference type="Proteomes" id="UP000694845">
    <property type="component" value="Unplaced"/>
</dbReference>
<evidence type="ECO:0000256" key="5">
    <source>
        <dbReference type="SAM" id="MobiDB-lite"/>
    </source>
</evidence>
<keyword evidence="2" id="KW-0819">tRNA processing</keyword>
<name>A0A8B7YHE7_ACAPL</name>
<dbReference type="SUPFAM" id="SSF69819">
    <property type="entry name" value="MTH1598-like"/>
    <property type="match status" value="1"/>
</dbReference>
<organism evidence="7 8">
    <name type="scientific">Acanthaster planci</name>
    <name type="common">Crown-of-thorns starfish</name>
    <dbReference type="NCBI Taxonomy" id="133434"/>
    <lineage>
        <taxon>Eukaryota</taxon>
        <taxon>Metazoa</taxon>
        <taxon>Echinodermata</taxon>
        <taxon>Eleutherozoa</taxon>
        <taxon>Asterozoa</taxon>
        <taxon>Asteroidea</taxon>
        <taxon>Valvatacea</taxon>
        <taxon>Valvatida</taxon>
        <taxon>Acanthasteridae</taxon>
        <taxon>Acanthaster</taxon>
    </lineage>
</organism>
<reference evidence="8" key="1">
    <citation type="submission" date="2025-08" db="UniProtKB">
        <authorList>
            <consortium name="RefSeq"/>
        </authorList>
    </citation>
    <scope>IDENTIFICATION</scope>
</reference>
<dbReference type="AlphaFoldDB" id="A0A8B7YHE7"/>
<evidence type="ECO:0000313" key="8">
    <source>
        <dbReference type="RefSeq" id="XP_022091061.1"/>
    </source>
</evidence>
<feature type="region of interest" description="Disordered" evidence="5">
    <location>
        <begin position="1"/>
        <end position="29"/>
    </location>
</feature>
<keyword evidence="3" id="KW-0479">Metal-binding</keyword>
<dbReference type="InterPro" id="IPR002804">
    <property type="entry name" value="Archease"/>
</dbReference>
<keyword evidence="7" id="KW-1185">Reference proteome</keyword>
<evidence type="ECO:0000256" key="3">
    <source>
        <dbReference type="ARBA" id="ARBA00022723"/>
    </source>
</evidence>
<proteinExistence type="inferred from homology"/>
<keyword evidence="4" id="KW-0106">Calcium</keyword>
<evidence type="ECO:0000259" key="6">
    <source>
        <dbReference type="Pfam" id="PF01951"/>
    </source>
</evidence>